<dbReference type="PANTHER" id="PTHR48071:SF27">
    <property type="entry name" value="SCAVENGER RECEPTOR CYSTEINE-RICH TYPE 1 PROTEIN M130-LIKE"/>
    <property type="match status" value="1"/>
</dbReference>
<keyword evidence="5" id="KW-1185">Reference proteome</keyword>
<name>A0ABQ9E0I4_TEGGR</name>
<gene>
    <name evidence="4" type="ORF">KUTeg_023028</name>
</gene>
<dbReference type="Pfam" id="PF00530">
    <property type="entry name" value="SRCR"/>
    <property type="match status" value="1"/>
</dbReference>
<dbReference type="PROSITE" id="PS50287">
    <property type="entry name" value="SRCR_2"/>
    <property type="match status" value="1"/>
</dbReference>
<dbReference type="Gene3D" id="3.10.250.10">
    <property type="entry name" value="SRCR-like domain"/>
    <property type="match status" value="1"/>
</dbReference>
<protein>
    <recommendedName>
        <fullName evidence="3">SRCR domain-containing protein</fullName>
    </recommendedName>
</protein>
<evidence type="ECO:0000313" key="5">
    <source>
        <dbReference type="Proteomes" id="UP001217089"/>
    </source>
</evidence>
<sequence>VNSSQPIRKYERVLFIIFVTSAQIRLIGGYNKTQGRVEINYFGVWGTVCDDDWGDVDAMVVCKQLGFRTGIAKSKAYFGQGTGIIWMDDVNCTGSESRVEQCHFHGWGKENCGHSEDAGVVCIDA</sequence>
<evidence type="ECO:0000259" key="3">
    <source>
        <dbReference type="PROSITE" id="PS50287"/>
    </source>
</evidence>
<feature type="non-terminal residue" evidence="4">
    <location>
        <position position="1"/>
    </location>
</feature>
<feature type="domain" description="SRCR" evidence="3">
    <location>
        <begin position="24"/>
        <end position="123"/>
    </location>
</feature>
<proteinExistence type="predicted"/>
<organism evidence="4 5">
    <name type="scientific">Tegillarca granosa</name>
    <name type="common">Malaysian cockle</name>
    <name type="synonym">Anadara granosa</name>
    <dbReference type="NCBI Taxonomy" id="220873"/>
    <lineage>
        <taxon>Eukaryota</taxon>
        <taxon>Metazoa</taxon>
        <taxon>Spiralia</taxon>
        <taxon>Lophotrochozoa</taxon>
        <taxon>Mollusca</taxon>
        <taxon>Bivalvia</taxon>
        <taxon>Autobranchia</taxon>
        <taxon>Pteriomorphia</taxon>
        <taxon>Arcoida</taxon>
        <taxon>Arcoidea</taxon>
        <taxon>Arcidae</taxon>
        <taxon>Tegillarca</taxon>
    </lineage>
</organism>
<evidence type="ECO:0000256" key="1">
    <source>
        <dbReference type="ARBA" id="ARBA00023157"/>
    </source>
</evidence>
<comment type="caution">
    <text evidence="2">Lacks conserved residue(s) required for the propagation of feature annotation.</text>
</comment>
<dbReference type="InterPro" id="IPR001190">
    <property type="entry name" value="SRCR"/>
</dbReference>
<dbReference type="PROSITE" id="PS00420">
    <property type="entry name" value="SRCR_1"/>
    <property type="match status" value="1"/>
</dbReference>
<feature type="disulfide bond" evidence="2">
    <location>
        <begin position="92"/>
        <end position="102"/>
    </location>
</feature>
<accession>A0ABQ9E0I4</accession>
<dbReference type="PANTHER" id="PTHR48071">
    <property type="entry name" value="SRCR DOMAIN-CONTAINING PROTEIN"/>
    <property type="match status" value="1"/>
</dbReference>
<comment type="caution">
    <text evidence="4">The sequence shown here is derived from an EMBL/GenBank/DDBJ whole genome shotgun (WGS) entry which is preliminary data.</text>
</comment>
<dbReference type="EMBL" id="JARBDR010000921">
    <property type="protein sequence ID" value="KAJ8298968.1"/>
    <property type="molecule type" value="Genomic_DNA"/>
</dbReference>
<dbReference type="Proteomes" id="UP001217089">
    <property type="component" value="Unassembled WGS sequence"/>
</dbReference>
<evidence type="ECO:0000313" key="4">
    <source>
        <dbReference type="EMBL" id="KAJ8298968.1"/>
    </source>
</evidence>
<keyword evidence="1 2" id="KW-1015">Disulfide bond</keyword>
<reference evidence="4 5" key="1">
    <citation type="submission" date="2022-12" db="EMBL/GenBank/DDBJ databases">
        <title>Chromosome-level genome of Tegillarca granosa.</title>
        <authorList>
            <person name="Kim J."/>
        </authorList>
    </citation>
    <scope>NUCLEOTIDE SEQUENCE [LARGE SCALE GENOMIC DNA]</scope>
    <source>
        <strain evidence="4">Teg-2019</strain>
        <tissue evidence="4">Adductor muscle</tissue>
    </source>
</reference>
<dbReference type="SUPFAM" id="SSF56487">
    <property type="entry name" value="SRCR-like"/>
    <property type="match status" value="1"/>
</dbReference>
<evidence type="ECO:0000256" key="2">
    <source>
        <dbReference type="PROSITE-ProRule" id="PRU00196"/>
    </source>
</evidence>
<dbReference type="InterPro" id="IPR036772">
    <property type="entry name" value="SRCR-like_dom_sf"/>
</dbReference>
<dbReference type="SMART" id="SM00202">
    <property type="entry name" value="SR"/>
    <property type="match status" value="1"/>
</dbReference>
<dbReference type="PRINTS" id="PR00258">
    <property type="entry name" value="SPERACTRCPTR"/>
</dbReference>